<sequence>MQVAISTPGLCGSIAAGMKWSGNSSLTRKHSSLQIAAQVLETWKSPM</sequence>
<proteinExistence type="predicted"/>
<accession>A0A158J3A8</accession>
<gene>
    <name evidence="1" type="ORF">AWB68_03325</name>
</gene>
<evidence type="ECO:0000313" key="1">
    <source>
        <dbReference type="EMBL" id="SAL62829.1"/>
    </source>
</evidence>
<reference evidence="1" key="1">
    <citation type="submission" date="2016-01" db="EMBL/GenBank/DDBJ databases">
        <authorList>
            <person name="Peeters C."/>
        </authorList>
    </citation>
    <scope>NUCLEOTIDE SEQUENCE [LARGE SCALE GENOMIC DNA]</scope>
    <source>
        <strain evidence="1">LMG 22940</strain>
    </source>
</reference>
<dbReference type="AlphaFoldDB" id="A0A158J3A8"/>
<dbReference type="Proteomes" id="UP000054770">
    <property type="component" value="Unassembled WGS sequence"/>
</dbReference>
<name>A0A158J3A8_9BURK</name>
<organism evidence="1 2">
    <name type="scientific">Caballeronia choica</name>
    <dbReference type="NCBI Taxonomy" id="326476"/>
    <lineage>
        <taxon>Bacteria</taxon>
        <taxon>Pseudomonadati</taxon>
        <taxon>Pseudomonadota</taxon>
        <taxon>Betaproteobacteria</taxon>
        <taxon>Burkholderiales</taxon>
        <taxon>Burkholderiaceae</taxon>
        <taxon>Caballeronia</taxon>
    </lineage>
</organism>
<keyword evidence="2" id="KW-1185">Reference proteome</keyword>
<protein>
    <submittedName>
        <fullName evidence="1">Uncharacterized protein</fullName>
    </submittedName>
</protein>
<comment type="caution">
    <text evidence="1">The sequence shown here is derived from an EMBL/GenBank/DDBJ whole genome shotgun (WGS) entry which is preliminary data.</text>
</comment>
<dbReference type="EMBL" id="FCON02000033">
    <property type="protein sequence ID" value="SAL62829.1"/>
    <property type="molecule type" value="Genomic_DNA"/>
</dbReference>
<evidence type="ECO:0000313" key="2">
    <source>
        <dbReference type="Proteomes" id="UP000054770"/>
    </source>
</evidence>